<dbReference type="EMBL" id="NESQ01000446">
    <property type="protein sequence ID" value="PUU72906.1"/>
    <property type="molecule type" value="Genomic_DNA"/>
</dbReference>
<reference evidence="5 6" key="1">
    <citation type="submission" date="2017-04" db="EMBL/GenBank/DDBJ databases">
        <title>Draft genome sequence of Tuber borchii Vittad., a whitish edible truffle.</title>
        <authorList>
            <consortium name="DOE Joint Genome Institute"/>
            <person name="Murat C."/>
            <person name="Kuo A."/>
            <person name="Barry K.W."/>
            <person name="Clum A."/>
            <person name="Dockter R.B."/>
            <person name="Fauchery L."/>
            <person name="Iotti M."/>
            <person name="Kohler A."/>
            <person name="Labutti K."/>
            <person name="Lindquist E.A."/>
            <person name="Lipzen A."/>
            <person name="Ohm R.A."/>
            <person name="Wang M."/>
            <person name="Grigoriev I.V."/>
            <person name="Zambonelli A."/>
            <person name="Martin F.M."/>
        </authorList>
    </citation>
    <scope>NUCLEOTIDE SEQUENCE [LARGE SCALE GENOMIC DNA]</scope>
    <source>
        <strain evidence="5 6">Tbo3840</strain>
    </source>
</reference>
<evidence type="ECO:0000256" key="3">
    <source>
        <dbReference type="SAM" id="SignalP"/>
    </source>
</evidence>
<dbReference type="SUPFAM" id="SSF56601">
    <property type="entry name" value="beta-lactamase/transpeptidase-like"/>
    <property type="match status" value="1"/>
</dbReference>
<dbReference type="Gene3D" id="3.40.710.10">
    <property type="entry name" value="DD-peptidase/beta-lactamase superfamily"/>
    <property type="match status" value="1"/>
</dbReference>
<keyword evidence="3" id="KW-0732">Signal</keyword>
<feature type="domain" description="Beta-lactamase-related" evidence="4">
    <location>
        <begin position="60"/>
        <end position="161"/>
    </location>
</feature>
<sequence>MHSHANLLLFLLQILLLLPTTATAKCYPPGATFPIPDYALAPPLDIKLPTSPDAPWPTNITSYAVQVTTAEKTIFSAYHTADILGEYRDGEPSDVTGDTYFRIASNTKVFTVLAVMLTEGTSLDDGILKYIPELADGEGGVEWGDVTLGALGGHMAGIVRDYAAFDLFGHGDEGDELKDPVSHGFPPLPRSAGPPCGITEGDIPCTWKRIPPQIPHLSSLLLQPNTTPRVHLRHLRPSPNIPPTGNSNLLQCRLHAPLPRPRTPHRYALRKNRAGKDPHTPKPHFHLPQTP</sequence>
<name>A0A2T6ZBT8_TUBBO</name>
<feature type="signal peptide" evidence="3">
    <location>
        <begin position="1"/>
        <end position="24"/>
    </location>
</feature>
<dbReference type="InterPro" id="IPR001466">
    <property type="entry name" value="Beta-lactam-related"/>
</dbReference>
<dbReference type="AlphaFoldDB" id="A0A2T6ZBT8"/>
<proteinExistence type="inferred from homology"/>
<dbReference type="InterPro" id="IPR051478">
    <property type="entry name" value="Beta-lactamase-like_AB/R"/>
</dbReference>
<feature type="region of interest" description="Disordered" evidence="2">
    <location>
        <begin position="272"/>
        <end position="291"/>
    </location>
</feature>
<feature type="chain" id="PRO_5015500848" description="Beta-lactamase-related domain-containing protein" evidence="3">
    <location>
        <begin position="25"/>
        <end position="291"/>
    </location>
</feature>
<accession>A0A2T6ZBT8</accession>
<dbReference type="PANTHER" id="PTHR22935">
    <property type="entry name" value="PENICILLIN-BINDING PROTEIN"/>
    <property type="match status" value="1"/>
</dbReference>
<evidence type="ECO:0000256" key="2">
    <source>
        <dbReference type="SAM" id="MobiDB-lite"/>
    </source>
</evidence>
<dbReference type="PANTHER" id="PTHR22935:SF95">
    <property type="entry name" value="BETA-LACTAMASE-LIKE 1-RELATED"/>
    <property type="match status" value="1"/>
</dbReference>
<evidence type="ECO:0000313" key="6">
    <source>
        <dbReference type="Proteomes" id="UP000244722"/>
    </source>
</evidence>
<organism evidence="5 6">
    <name type="scientific">Tuber borchii</name>
    <name type="common">White truffle</name>
    <dbReference type="NCBI Taxonomy" id="42251"/>
    <lineage>
        <taxon>Eukaryota</taxon>
        <taxon>Fungi</taxon>
        <taxon>Dikarya</taxon>
        <taxon>Ascomycota</taxon>
        <taxon>Pezizomycotina</taxon>
        <taxon>Pezizomycetes</taxon>
        <taxon>Pezizales</taxon>
        <taxon>Tuberaceae</taxon>
        <taxon>Tuber</taxon>
    </lineage>
</organism>
<comment type="similarity">
    <text evidence="1">Belongs to the beta-lactamase family.</text>
</comment>
<dbReference type="Proteomes" id="UP000244722">
    <property type="component" value="Unassembled WGS sequence"/>
</dbReference>
<evidence type="ECO:0000313" key="5">
    <source>
        <dbReference type="EMBL" id="PUU72906.1"/>
    </source>
</evidence>
<gene>
    <name evidence="5" type="ORF">B9Z19DRAFT_1104188</name>
</gene>
<comment type="caution">
    <text evidence="5">The sequence shown here is derived from an EMBL/GenBank/DDBJ whole genome shotgun (WGS) entry which is preliminary data.</text>
</comment>
<evidence type="ECO:0000259" key="4">
    <source>
        <dbReference type="Pfam" id="PF00144"/>
    </source>
</evidence>
<protein>
    <recommendedName>
        <fullName evidence="4">Beta-lactamase-related domain-containing protein</fullName>
    </recommendedName>
</protein>
<evidence type="ECO:0000256" key="1">
    <source>
        <dbReference type="ARBA" id="ARBA00038473"/>
    </source>
</evidence>
<dbReference type="Pfam" id="PF00144">
    <property type="entry name" value="Beta-lactamase"/>
    <property type="match status" value="1"/>
</dbReference>
<dbReference type="OrthoDB" id="10250282at2759"/>
<keyword evidence="6" id="KW-1185">Reference proteome</keyword>
<dbReference type="STRING" id="42251.A0A2T6ZBT8"/>
<dbReference type="InterPro" id="IPR012338">
    <property type="entry name" value="Beta-lactam/transpept-like"/>
</dbReference>